<evidence type="ECO:0000313" key="5">
    <source>
        <dbReference type="EMBL" id="BCG49254.1"/>
    </source>
</evidence>
<dbReference type="PROSITE" id="PS50893">
    <property type="entry name" value="ABC_TRANSPORTER_2"/>
    <property type="match status" value="1"/>
</dbReference>
<dbReference type="Pfam" id="PF00005">
    <property type="entry name" value="ABC_tran"/>
    <property type="match status" value="1"/>
</dbReference>
<dbReference type="Gene3D" id="3.40.50.300">
    <property type="entry name" value="P-loop containing nucleotide triphosphate hydrolases"/>
    <property type="match status" value="1"/>
</dbReference>
<dbReference type="EMBL" id="AP023214">
    <property type="protein sequence ID" value="BCG49254.1"/>
    <property type="molecule type" value="Genomic_DNA"/>
</dbReference>
<dbReference type="GO" id="GO:0016887">
    <property type="term" value="F:ATP hydrolysis activity"/>
    <property type="evidence" value="ECO:0007669"/>
    <property type="project" value="InterPro"/>
</dbReference>
<organism evidence="5 6">
    <name type="scientific">Candidatus Carsonella ruddii</name>
    <name type="common">Diaphorina cf. continua</name>
    <dbReference type="NCBI Taxonomy" id="2661587"/>
    <lineage>
        <taxon>Bacteria</taxon>
        <taxon>Pseudomonadati</taxon>
        <taxon>Pseudomonadota</taxon>
        <taxon>Gammaproteobacteria</taxon>
        <taxon>Oceanospirillales</taxon>
        <taxon>Halomonadaceae</taxon>
        <taxon>Zymobacter group</taxon>
        <taxon>Candidatus Carsonella</taxon>
    </lineage>
</organism>
<reference evidence="5 6" key="1">
    <citation type="journal article" date="2020" name="Genome Biol. Evol.">
        <title>Comparative Genomics Underlines Multiple Roles of Profftella, an Obligate Symbiont of Psyllids: Providing Toxins, Vitamins, and Carotenoids.</title>
        <authorList>
            <person name="Nakabachi A."/>
            <person name="Piel J."/>
            <person name="Malenovsky I."/>
            <person name="Hirose Y."/>
        </authorList>
    </citation>
    <scope>NUCLEOTIDE SEQUENCE [LARGE SCALE GENOMIC DNA]</scope>
    <source>
        <strain evidence="5 6">Dco</strain>
    </source>
</reference>
<dbReference type="Proteomes" id="UP000595596">
    <property type="component" value="Chromosome"/>
</dbReference>
<evidence type="ECO:0000256" key="2">
    <source>
        <dbReference type="ARBA" id="ARBA00022741"/>
    </source>
</evidence>
<feature type="domain" description="ABC transporter" evidence="4">
    <location>
        <begin position="2"/>
        <end position="221"/>
    </location>
</feature>
<dbReference type="PANTHER" id="PTHR43204">
    <property type="entry name" value="ABC TRANSPORTER I FAMILY MEMBER 6, CHLOROPLASTIC"/>
    <property type="match status" value="1"/>
</dbReference>
<dbReference type="InterPro" id="IPR010230">
    <property type="entry name" value="FeS-cluster_ATPase_SufC"/>
</dbReference>
<keyword evidence="2" id="KW-0547">Nucleotide-binding</keyword>
<dbReference type="SUPFAM" id="SSF52540">
    <property type="entry name" value="P-loop containing nucleoside triphosphate hydrolases"/>
    <property type="match status" value="1"/>
</dbReference>
<accession>A0A7R6VZC2</accession>
<gene>
    <name evidence="5" type="primary">sufC</name>
    <name evidence="5" type="ORF">CRDco_0350</name>
</gene>
<dbReference type="InterPro" id="IPR003439">
    <property type="entry name" value="ABC_transporter-like_ATP-bd"/>
</dbReference>
<protein>
    <submittedName>
        <fullName evidence="5">Fe-S cluster assembly protein SufC</fullName>
    </submittedName>
</protein>
<dbReference type="SMART" id="SM00382">
    <property type="entry name" value="AAA"/>
    <property type="match status" value="1"/>
</dbReference>
<dbReference type="InterPro" id="IPR003593">
    <property type="entry name" value="AAA+_ATPase"/>
</dbReference>
<keyword evidence="6" id="KW-1185">Reference proteome</keyword>
<dbReference type="PANTHER" id="PTHR43204:SF1">
    <property type="entry name" value="ABC TRANSPORTER I FAMILY MEMBER 6, CHLOROPLASTIC"/>
    <property type="match status" value="1"/>
</dbReference>
<dbReference type="InterPro" id="IPR027417">
    <property type="entry name" value="P-loop_NTPase"/>
</dbReference>
<proteinExistence type="inferred from homology"/>
<dbReference type="AlphaFoldDB" id="A0A7R6VZC2"/>
<dbReference type="KEGG" id="crr:CRDco_0350"/>
<evidence type="ECO:0000256" key="3">
    <source>
        <dbReference type="ARBA" id="ARBA00022840"/>
    </source>
</evidence>
<sequence>MIKIINLSIICENFFIFKKINFFIKKNKIYAIIGKNGIGKTTLLKSFIKDKNYSYLGEILFNNENLLLFSTDYISRMGIFYSYQTPIELHNVKNIFFLKTCYSIFNLKKYFFFKLLKFYIKNVDFKKKLFFRSYNYGFSGGEKKKNDFLFLIIINPCFILLDEIDSGIDFNSFYFITNYLNNIKKSKYIVIITHDKKINKFLFIDFYILIKNQKIDILSCL</sequence>
<evidence type="ECO:0000259" key="4">
    <source>
        <dbReference type="PROSITE" id="PS50893"/>
    </source>
</evidence>
<dbReference type="RefSeq" id="WP_201329543.1">
    <property type="nucleotide sequence ID" value="NZ_AP023214.1"/>
</dbReference>
<name>A0A7R6VZC2_CARRU</name>
<dbReference type="GO" id="GO:0005524">
    <property type="term" value="F:ATP binding"/>
    <property type="evidence" value="ECO:0007669"/>
    <property type="project" value="UniProtKB-KW"/>
</dbReference>
<comment type="similarity">
    <text evidence="1">Belongs to the ABC transporter superfamily. Ycf16 family.</text>
</comment>
<evidence type="ECO:0000256" key="1">
    <source>
        <dbReference type="ARBA" id="ARBA00006216"/>
    </source>
</evidence>
<keyword evidence="3" id="KW-0067">ATP-binding</keyword>
<evidence type="ECO:0000313" key="6">
    <source>
        <dbReference type="Proteomes" id="UP000595596"/>
    </source>
</evidence>